<protein>
    <submittedName>
        <fullName evidence="8">Cation transporter, putative</fullName>
    </submittedName>
</protein>
<accession>A0A0S4JQ80</accession>
<keyword evidence="4 7" id="KW-1133">Transmembrane helix</keyword>
<dbReference type="OrthoDB" id="10041446at2759"/>
<dbReference type="EMBL" id="CYKH01002045">
    <property type="protein sequence ID" value="CUG92491.1"/>
    <property type="molecule type" value="Genomic_DNA"/>
</dbReference>
<dbReference type="InterPro" id="IPR051143">
    <property type="entry name" value="TrkH_K-transport"/>
</dbReference>
<sequence>MSLQDSRSVTPAAIFDESQSGADARERNPLTKVVLKIFYKTLNQIVSLYRRNRYRILFAVYTFSVSWLCAAIIHWIQKDTDEPSTIFEAWFVSISCFSGCGLTLVDITQSFAPRVIMMIVAMQFGTIPLCSAFPSLFRLRSLWLIDCSEILPSDANVVRRHYKVNIVVVWVSLVYWFLIQSLSVMFLMSACQMTFWWSIFHTSSGFSQAGFPLDSRSFAIPQLIEKSQLLLLFIFLVPIPNTLFPVWQRLHVWVWSRLARIFARGDGPCC</sequence>
<feature type="transmembrane region" description="Helical" evidence="7">
    <location>
        <begin position="115"/>
        <end position="137"/>
    </location>
</feature>
<feature type="transmembrane region" description="Helical" evidence="7">
    <location>
        <begin position="229"/>
        <end position="247"/>
    </location>
</feature>
<keyword evidence="6 7" id="KW-0472">Membrane</keyword>
<feature type="transmembrane region" description="Helical" evidence="7">
    <location>
        <begin position="167"/>
        <end position="188"/>
    </location>
</feature>
<dbReference type="PANTHER" id="PTHR31064">
    <property type="entry name" value="POTASSIUM TRANSPORT PROTEIN DDB_G0292412-RELATED"/>
    <property type="match status" value="1"/>
</dbReference>
<reference evidence="9" key="1">
    <citation type="submission" date="2015-09" db="EMBL/GenBank/DDBJ databases">
        <authorList>
            <consortium name="Pathogen Informatics"/>
        </authorList>
    </citation>
    <scope>NUCLEOTIDE SEQUENCE [LARGE SCALE GENOMIC DNA]</scope>
    <source>
        <strain evidence="9">Lake Konstanz</strain>
    </source>
</reference>
<keyword evidence="5" id="KW-0406">Ion transport</keyword>
<evidence type="ECO:0000256" key="6">
    <source>
        <dbReference type="ARBA" id="ARBA00023136"/>
    </source>
</evidence>
<gene>
    <name evidence="8" type="ORF">BSAL_37570</name>
</gene>
<dbReference type="GO" id="GO:0030001">
    <property type="term" value="P:metal ion transport"/>
    <property type="evidence" value="ECO:0007669"/>
    <property type="project" value="UniProtKB-ARBA"/>
</dbReference>
<evidence type="ECO:0000256" key="4">
    <source>
        <dbReference type="ARBA" id="ARBA00022989"/>
    </source>
</evidence>
<dbReference type="AlphaFoldDB" id="A0A0S4JQ80"/>
<dbReference type="GO" id="GO:0008324">
    <property type="term" value="F:monoatomic cation transmembrane transporter activity"/>
    <property type="evidence" value="ECO:0007669"/>
    <property type="project" value="InterPro"/>
</dbReference>
<dbReference type="InterPro" id="IPR003445">
    <property type="entry name" value="Cat_transpt"/>
</dbReference>
<evidence type="ECO:0000256" key="3">
    <source>
        <dbReference type="ARBA" id="ARBA00022692"/>
    </source>
</evidence>
<evidence type="ECO:0000256" key="7">
    <source>
        <dbReference type="SAM" id="Phobius"/>
    </source>
</evidence>
<dbReference type="Proteomes" id="UP000051952">
    <property type="component" value="Unassembled WGS sequence"/>
</dbReference>
<proteinExistence type="predicted"/>
<keyword evidence="2" id="KW-0813">Transport</keyword>
<feature type="transmembrane region" description="Helical" evidence="7">
    <location>
        <begin position="56"/>
        <end position="77"/>
    </location>
</feature>
<dbReference type="Pfam" id="PF02386">
    <property type="entry name" value="TrkH"/>
    <property type="match status" value="1"/>
</dbReference>
<evidence type="ECO:0000256" key="1">
    <source>
        <dbReference type="ARBA" id="ARBA00004141"/>
    </source>
</evidence>
<name>A0A0S4JQ80_BODSA</name>
<evidence type="ECO:0000313" key="9">
    <source>
        <dbReference type="Proteomes" id="UP000051952"/>
    </source>
</evidence>
<feature type="transmembrane region" description="Helical" evidence="7">
    <location>
        <begin position="89"/>
        <end position="108"/>
    </location>
</feature>
<organism evidence="8 9">
    <name type="scientific">Bodo saltans</name>
    <name type="common">Flagellated protozoan</name>
    <dbReference type="NCBI Taxonomy" id="75058"/>
    <lineage>
        <taxon>Eukaryota</taxon>
        <taxon>Discoba</taxon>
        <taxon>Euglenozoa</taxon>
        <taxon>Kinetoplastea</taxon>
        <taxon>Metakinetoplastina</taxon>
        <taxon>Eubodonida</taxon>
        <taxon>Bodonidae</taxon>
        <taxon>Bodo</taxon>
    </lineage>
</organism>
<dbReference type="VEuPathDB" id="TriTrypDB:BSAL_37570"/>
<comment type="subcellular location">
    <subcellularLocation>
        <location evidence="1">Membrane</location>
        <topology evidence="1">Multi-pass membrane protein</topology>
    </subcellularLocation>
</comment>
<dbReference type="PANTHER" id="PTHR31064:SF30">
    <property type="entry name" value="HIGH-AFFINITY POTASSIUM TRANSPORT PROTEIN-RELATED"/>
    <property type="match status" value="1"/>
</dbReference>
<keyword evidence="9" id="KW-1185">Reference proteome</keyword>
<evidence type="ECO:0000256" key="5">
    <source>
        <dbReference type="ARBA" id="ARBA00023065"/>
    </source>
</evidence>
<evidence type="ECO:0000313" key="8">
    <source>
        <dbReference type="EMBL" id="CUG92491.1"/>
    </source>
</evidence>
<evidence type="ECO:0000256" key="2">
    <source>
        <dbReference type="ARBA" id="ARBA00022448"/>
    </source>
</evidence>
<keyword evidence="3 7" id="KW-0812">Transmembrane</keyword>
<dbReference type="GO" id="GO:0005886">
    <property type="term" value="C:plasma membrane"/>
    <property type="evidence" value="ECO:0007669"/>
    <property type="project" value="TreeGrafter"/>
</dbReference>